<dbReference type="RefSeq" id="WP_374834106.1">
    <property type="nucleotide sequence ID" value="NZ_JBHEEZ010000040.1"/>
</dbReference>
<proteinExistence type="predicted"/>
<dbReference type="InterPro" id="IPR035437">
    <property type="entry name" value="SNase_OB-fold_sf"/>
</dbReference>
<dbReference type="EMBL" id="JBHSEL010000106">
    <property type="protein sequence ID" value="MFC4625671.1"/>
    <property type="molecule type" value="Genomic_DNA"/>
</dbReference>
<organism evidence="3 4">
    <name type="scientific">Daeguia caeni</name>
    <dbReference type="NCBI Taxonomy" id="439612"/>
    <lineage>
        <taxon>Bacteria</taxon>
        <taxon>Pseudomonadati</taxon>
        <taxon>Pseudomonadota</taxon>
        <taxon>Alphaproteobacteria</taxon>
        <taxon>Hyphomicrobiales</taxon>
        <taxon>Brucellaceae</taxon>
        <taxon>Daeguia</taxon>
    </lineage>
</organism>
<evidence type="ECO:0000313" key="4">
    <source>
        <dbReference type="Proteomes" id="UP001596042"/>
    </source>
</evidence>
<feature type="region of interest" description="Disordered" evidence="1">
    <location>
        <begin position="258"/>
        <end position="306"/>
    </location>
</feature>
<dbReference type="Proteomes" id="UP001596042">
    <property type="component" value="Unassembled WGS sequence"/>
</dbReference>
<gene>
    <name evidence="3" type="ORF">ACFO1V_10680</name>
</gene>
<feature type="compositionally biased region" description="Pro residues" evidence="1">
    <location>
        <begin position="99"/>
        <end position="108"/>
    </location>
</feature>
<feature type="compositionally biased region" description="Pro residues" evidence="1">
    <location>
        <begin position="295"/>
        <end position="306"/>
    </location>
</feature>
<keyword evidence="2" id="KW-0472">Membrane</keyword>
<dbReference type="Gene3D" id="2.40.50.90">
    <property type="match status" value="1"/>
</dbReference>
<protein>
    <submittedName>
        <fullName evidence="3">Thermonuclease family protein</fullName>
    </submittedName>
</protein>
<accession>A0ABV9H7W6</accession>
<keyword evidence="2" id="KW-1133">Transmembrane helix</keyword>
<reference evidence="4" key="1">
    <citation type="journal article" date="2019" name="Int. J. Syst. Evol. Microbiol.">
        <title>The Global Catalogue of Microorganisms (GCM) 10K type strain sequencing project: providing services to taxonomists for standard genome sequencing and annotation.</title>
        <authorList>
            <consortium name="The Broad Institute Genomics Platform"/>
            <consortium name="The Broad Institute Genome Sequencing Center for Infectious Disease"/>
            <person name="Wu L."/>
            <person name="Ma J."/>
        </authorList>
    </citation>
    <scope>NUCLEOTIDE SEQUENCE [LARGE SCALE GENOMIC DNA]</scope>
    <source>
        <strain evidence="4">CGMCC 1.15731</strain>
    </source>
</reference>
<dbReference type="SUPFAM" id="SSF50199">
    <property type="entry name" value="Staphylococcal nuclease"/>
    <property type="match status" value="1"/>
</dbReference>
<sequence>MDRPHSLGKSVMFALSSRGRGEAIAGALAIVVGLLLAACFLSPFWGALDRPVGVIETGDDGANNQGIVIEHFDYTEPGEGTAQPEETGASDAQADLVSPPEPAEPAPQEPIGQSSSLSDPGQAAAPTADSVTADAPMRLLPLPVALAAGRIESRQLIIDLEGIAVLPVDTQCTSPSGIVWPCGRHARTAFRQWLRGRAIMCRLPDNAAAQALVTQCRLGNEDAAEWLVENGWAKALPDGAYAEAMRLAEAQKRGIYGEKPASDLPELRHEANPADNTPSLPAAAPVESAPLPEGDFPPMPAPPAGQ</sequence>
<evidence type="ECO:0000256" key="1">
    <source>
        <dbReference type="SAM" id="MobiDB-lite"/>
    </source>
</evidence>
<keyword evidence="4" id="KW-1185">Reference proteome</keyword>
<name>A0ABV9H7W6_9HYPH</name>
<keyword evidence="2" id="KW-0812">Transmembrane</keyword>
<evidence type="ECO:0000313" key="3">
    <source>
        <dbReference type="EMBL" id="MFC4625671.1"/>
    </source>
</evidence>
<feature type="region of interest" description="Disordered" evidence="1">
    <location>
        <begin position="76"/>
        <end position="130"/>
    </location>
</feature>
<comment type="caution">
    <text evidence="3">The sequence shown here is derived from an EMBL/GenBank/DDBJ whole genome shotgun (WGS) entry which is preliminary data.</text>
</comment>
<evidence type="ECO:0000256" key="2">
    <source>
        <dbReference type="SAM" id="Phobius"/>
    </source>
</evidence>
<feature type="transmembrane region" description="Helical" evidence="2">
    <location>
        <begin position="21"/>
        <end position="45"/>
    </location>
</feature>